<keyword evidence="1" id="KW-0812">Transmembrane</keyword>
<organism evidence="2 3">
    <name type="scientific">Streptococcus pluranimalium</name>
    <dbReference type="NCBI Taxonomy" id="82348"/>
    <lineage>
        <taxon>Bacteria</taxon>
        <taxon>Bacillati</taxon>
        <taxon>Bacillota</taxon>
        <taxon>Bacilli</taxon>
        <taxon>Lactobacillales</taxon>
        <taxon>Streptococcaceae</taxon>
        <taxon>Streptococcus</taxon>
    </lineage>
</organism>
<protein>
    <recommendedName>
        <fullName evidence="4">YitT family protein</fullName>
    </recommendedName>
</protein>
<reference evidence="2 3" key="1">
    <citation type="submission" date="2017-07" db="EMBL/GenBank/DDBJ databases">
        <title>Streptococcus pluranimalium as cause of bovine abortion.</title>
        <authorList>
            <person name="Rodriguez Campos S."/>
            <person name="Gobeli Brawand S."/>
            <person name="Brodard I."/>
            <person name="Rychener L."/>
            <person name="Perreten V."/>
        </authorList>
    </citation>
    <scope>NUCLEOTIDE SEQUENCE [LARGE SCALE GENOMIC DNA]</scope>
    <source>
        <strain evidence="2 3">14A0014</strain>
    </source>
</reference>
<dbReference type="AlphaFoldDB" id="A0A345VJ68"/>
<dbReference type="Pfam" id="PF19700">
    <property type="entry name" value="DUF6198"/>
    <property type="match status" value="1"/>
</dbReference>
<dbReference type="PANTHER" id="PTHR40078">
    <property type="entry name" value="INTEGRAL MEMBRANE PROTEIN-RELATED"/>
    <property type="match status" value="1"/>
</dbReference>
<keyword evidence="1" id="KW-0472">Membrane</keyword>
<evidence type="ECO:0008006" key="4">
    <source>
        <dbReference type="Google" id="ProtNLM"/>
    </source>
</evidence>
<dbReference type="InterPro" id="IPR038750">
    <property type="entry name" value="YczE/YyaS-like"/>
</dbReference>
<feature type="transmembrane region" description="Helical" evidence="1">
    <location>
        <begin position="20"/>
        <end position="39"/>
    </location>
</feature>
<proteinExistence type="predicted"/>
<accession>A0A345VJ68</accession>
<dbReference type="EMBL" id="CP022601">
    <property type="protein sequence ID" value="AXJ12770.1"/>
    <property type="molecule type" value="Genomic_DNA"/>
</dbReference>
<evidence type="ECO:0000313" key="3">
    <source>
        <dbReference type="Proteomes" id="UP000255411"/>
    </source>
</evidence>
<feature type="transmembrane region" description="Helical" evidence="1">
    <location>
        <begin position="191"/>
        <end position="216"/>
    </location>
</feature>
<sequence>MKEDIIFLKGLPVFHKVNRLNQILFYLIGVFLIGLGITLCTKASLGVSPVVSLAYNASVIFNIPIGITSFANFVLCIFLQFLLLRKGFDRFRVLQVVASFLTSFVMQIFGDILVTPDSLAMRFAWLFTGILVMGCGASLTVAMRFIPNPADALAHTVGRVTGKGFGTGKNLIDIVFISSSLLLSLTAGKGWLGVGIGTLIASLGTGRVIAVFFPIFEKLYETKVEKS</sequence>
<dbReference type="Proteomes" id="UP000255411">
    <property type="component" value="Chromosome"/>
</dbReference>
<feature type="transmembrane region" description="Helical" evidence="1">
    <location>
        <begin position="59"/>
        <end position="84"/>
    </location>
</feature>
<feature type="transmembrane region" description="Helical" evidence="1">
    <location>
        <begin position="122"/>
        <end position="146"/>
    </location>
</feature>
<feature type="transmembrane region" description="Helical" evidence="1">
    <location>
        <begin position="91"/>
        <end position="110"/>
    </location>
</feature>
<dbReference type="PANTHER" id="PTHR40078:SF1">
    <property type="entry name" value="INTEGRAL MEMBRANE PROTEIN"/>
    <property type="match status" value="1"/>
</dbReference>
<keyword evidence="1" id="KW-1133">Transmembrane helix</keyword>
<evidence type="ECO:0000313" key="2">
    <source>
        <dbReference type="EMBL" id="AXJ12770.1"/>
    </source>
</evidence>
<evidence type="ECO:0000256" key="1">
    <source>
        <dbReference type="SAM" id="Phobius"/>
    </source>
</evidence>
<gene>
    <name evidence="2" type="ORF">Sp14A_08470</name>
</gene>
<feature type="transmembrane region" description="Helical" evidence="1">
    <location>
        <begin position="167"/>
        <end position="185"/>
    </location>
</feature>
<name>A0A345VJ68_9STRE</name>